<evidence type="ECO:0000256" key="1">
    <source>
        <dbReference type="ARBA" id="ARBA00004141"/>
    </source>
</evidence>
<organism evidence="8 9">
    <name type="scientific">Smittium megazygosporum</name>
    <dbReference type="NCBI Taxonomy" id="133381"/>
    <lineage>
        <taxon>Eukaryota</taxon>
        <taxon>Fungi</taxon>
        <taxon>Fungi incertae sedis</taxon>
        <taxon>Zoopagomycota</taxon>
        <taxon>Kickxellomycotina</taxon>
        <taxon>Harpellomycetes</taxon>
        <taxon>Harpellales</taxon>
        <taxon>Legeriomycetaceae</taxon>
        <taxon>Smittium</taxon>
    </lineage>
</organism>
<dbReference type="OrthoDB" id="1666796at2759"/>
<gene>
    <name evidence="8" type="ORF">BB560_003251</name>
</gene>
<keyword evidence="9" id="KW-1185">Reference proteome</keyword>
<keyword evidence="6 7" id="KW-0472">Membrane</keyword>
<feature type="transmembrane region" description="Helical" evidence="7">
    <location>
        <begin position="115"/>
        <end position="139"/>
    </location>
</feature>
<evidence type="ECO:0000256" key="4">
    <source>
        <dbReference type="ARBA" id="ARBA00022729"/>
    </source>
</evidence>
<proteinExistence type="inferred from homology"/>
<dbReference type="PANTHER" id="PTHR10766">
    <property type="entry name" value="TRANSMEMBRANE 9 SUPERFAMILY PROTEIN"/>
    <property type="match status" value="1"/>
</dbReference>
<sequence length="281" mass="32267">MSEDFGWKLVHADVFRSPENLNLLCVFIGNGFQLFLMSLSTICSLTTSMLFLYMLFGFSAGYYSSYFFNSYGGINKNSNVIKTIYFVPMIFFGLVIVLNFILISRDSSAAVPVSAILKLAFLWFTVNIPLSLLGSYFGYRTKRVSFPVETNQIPRQVPEKVWYLRKPVVILIGGAIPFVAIFVELYYIMMTVLMVYFTLCAEDYNWMWLSFQIGGGTAIYAFLYGVYFYFSNLKLAYFSGMLLYFGWLTIVCLLLFLLTGTIGFVATHYFVLYIYKLIKVD</sequence>
<feature type="transmembrane region" description="Helical" evidence="7">
    <location>
        <begin position="80"/>
        <end position="103"/>
    </location>
</feature>
<reference evidence="8 9" key="1">
    <citation type="journal article" date="2018" name="MBio">
        <title>Comparative Genomics Reveals the Core Gene Toolbox for the Fungus-Insect Symbiosis.</title>
        <authorList>
            <person name="Wang Y."/>
            <person name="Stata M."/>
            <person name="Wang W."/>
            <person name="Stajich J.E."/>
            <person name="White M.M."/>
            <person name="Moncalvo J.M."/>
        </authorList>
    </citation>
    <scope>NUCLEOTIDE SEQUENCE [LARGE SCALE GENOMIC DNA]</scope>
    <source>
        <strain evidence="8 9">SC-DP-2</strain>
    </source>
</reference>
<keyword evidence="4" id="KW-0732">Signal</keyword>
<evidence type="ECO:0000256" key="3">
    <source>
        <dbReference type="ARBA" id="ARBA00022692"/>
    </source>
</evidence>
<keyword evidence="3 7" id="KW-0812">Transmembrane</keyword>
<comment type="subcellular location">
    <subcellularLocation>
        <location evidence="1">Membrane</location>
        <topology evidence="1">Multi-pass membrane protein</topology>
    </subcellularLocation>
</comment>
<dbReference type="GO" id="GO:0016020">
    <property type="term" value="C:membrane"/>
    <property type="evidence" value="ECO:0007669"/>
    <property type="project" value="UniProtKB-SubCell"/>
</dbReference>
<comment type="similarity">
    <text evidence="2 7">Belongs to the nonaspanin (TM9SF) (TC 9.A.2) family.</text>
</comment>
<name>A0A2T9ZCI1_9FUNG</name>
<feature type="transmembrane region" description="Helical" evidence="7">
    <location>
        <begin position="21"/>
        <end position="42"/>
    </location>
</feature>
<comment type="caution">
    <text evidence="8">The sequence shown here is derived from an EMBL/GenBank/DDBJ whole genome shotgun (WGS) entry which is preliminary data.</text>
</comment>
<feature type="transmembrane region" description="Helical" evidence="7">
    <location>
        <begin position="242"/>
        <end position="275"/>
    </location>
</feature>
<protein>
    <recommendedName>
        <fullName evidence="7">Transmembrane 9 superfamily member</fullName>
    </recommendedName>
</protein>
<evidence type="ECO:0000313" key="9">
    <source>
        <dbReference type="Proteomes" id="UP000245609"/>
    </source>
</evidence>
<dbReference type="GO" id="GO:0072657">
    <property type="term" value="P:protein localization to membrane"/>
    <property type="evidence" value="ECO:0007669"/>
    <property type="project" value="TreeGrafter"/>
</dbReference>
<dbReference type="EMBL" id="MBFS01000524">
    <property type="protein sequence ID" value="PVV02299.1"/>
    <property type="molecule type" value="Genomic_DNA"/>
</dbReference>
<feature type="transmembrane region" description="Helical" evidence="7">
    <location>
        <begin position="209"/>
        <end position="230"/>
    </location>
</feature>
<evidence type="ECO:0000313" key="8">
    <source>
        <dbReference type="EMBL" id="PVV02299.1"/>
    </source>
</evidence>
<evidence type="ECO:0000256" key="6">
    <source>
        <dbReference type="ARBA" id="ARBA00023136"/>
    </source>
</evidence>
<dbReference type="Proteomes" id="UP000245609">
    <property type="component" value="Unassembled WGS sequence"/>
</dbReference>
<evidence type="ECO:0000256" key="7">
    <source>
        <dbReference type="RuleBase" id="RU363079"/>
    </source>
</evidence>
<feature type="transmembrane region" description="Helical" evidence="7">
    <location>
        <begin position="48"/>
        <end position="68"/>
    </location>
</feature>
<dbReference type="InterPro" id="IPR004240">
    <property type="entry name" value="EMP70"/>
</dbReference>
<feature type="transmembrane region" description="Helical" evidence="7">
    <location>
        <begin position="168"/>
        <end position="189"/>
    </location>
</feature>
<dbReference type="AlphaFoldDB" id="A0A2T9ZCI1"/>
<dbReference type="STRING" id="133381.A0A2T9ZCI1"/>
<dbReference type="Pfam" id="PF02990">
    <property type="entry name" value="EMP70"/>
    <property type="match status" value="1"/>
</dbReference>
<dbReference type="PANTHER" id="PTHR10766:SF111">
    <property type="entry name" value="TRANSMEMBRANE 9 SUPERFAMILY MEMBER 2"/>
    <property type="match status" value="1"/>
</dbReference>
<comment type="caution">
    <text evidence="7">Lacks conserved residue(s) required for the propagation of feature annotation.</text>
</comment>
<keyword evidence="5 7" id="KW-1133">Transmembrane helix</keyword>
<evidence type="ECO:0000256" key="5">
    <source>
        <dbReference type="ARBA" id="ARBA00022989"/>
    </source>
</evidence>
<evidence type="ECO:0000256" key="2">
    <source>
        <dbReference type="ARBA" id="ARBA00005227"/>
    </source>
</evidence>
<accession>A0A2T9ZCI1</accession>